<dbReference type="AlphaFoldDB" id="A0A173VAZ2"/>
<evidence type="ECO:0000313" key="2">
    <source>
        <dbReference type="Proteomes" id="UP000095591"/>
    </source>
</evidence>
<reference evidence="1 2" key="1">
    <citation type="submission" date="2015-09" db="EMBL/GenBank/DDBJ databases">
        <authorList>
            <consortium name="Pathogen Informatics"/>
        </authorList>
    </citation>
    <scope>NUCLEOTIDE SEQUENCE [LARGE SCALE GENOMIC DNA]</scope>
    <source>
        <strain evidence="1 2">2789STDY5608872</strain>
    </source>
</reference>
<dbReference type="EMBL" id="CYXP01000006">
    <property type="protein sequence ID" value="CUN23068.1"/>
    <property type="molecule type" value="Genomic_DNA"/>
</dbReference>
<name>A0A173VAZ2_PARDI</name>
<proteinExistence type="predicted"/>
<protein>
    <submittedName>
        <fullName evidence="1">Uncharacterized protein</fullName>
    </submittedName>
</protein>
<accession>A0A173VAZ2</accession>
<organism evidence="1 2">
    <name type="scientific">Parabacteroides distasonis</name>
    <dbReference type="NCBI Taxonomy" id="823"/>
    <lineage>
        <taxon>Bacteria</taxon>
        <taxon>Pseudomonadati</taxon>
        <taxon>Bacteroidota</taxon>
        <taxon>Bacteroidia</taxon>
        <taxon>Bacteroidales</taxon>
        <taxon>Tannerellaceae</taxon>
        <taxon>Parabacteroides</taxon>
    </lineage>
</organism>
<evidence type="ECO:0000313" key="1">
    <source>
        <dbReference type="EMBL" id="CUN23068.1"/>
    </source>
</evidence>
<sequence length="84" mass="10287">MSEIRRKRRKLNLHMNVLGVLLSDFYQFLEKSPRPSDEEVRQTFTHCHKRWKKYCVTKGLSEMMMDEFKRQVSEAWKHKMSESH</sequence>
<gene>
    <name evidence="1" type="ORF">ERS852429_02718</name>
</gene>
<dbReference type="Proteomes" id="UP000095591">
    <property type="component" value="Unassembled WGS sequence"/>
</dbReference>
<dbReference type="RefSeq" id="WP_057319613.1">
    <property type="nucleotide sequence ID" value="NZ_CYXP01000006.1"/>
</dbReference>